<dbReference type="Pfam" id="PF11199">
    <property type="entry name" value="DUF2891"/>
    <property type="match status" value="1"/>
</dbReference>
<dbReference type="InterPro" id="IPR021365">
    <property type="entry name" value="DUF2891"/>
</dbReference>
<comment type="caution">
    <text evidence="1">The sequence shown here is derived from an EMBL/GenBank/DDBJ whole genome shotgun (WGS) entry which is preliminary data.</text>
</comment>
<name>A0A4R1BM19_9ACTN</name>
<dbReference type="EMBL" id="SKBU01000012">
    <property type="protein sequence ID" value="TCJ18348.1"/>
    <property type="molecule type" value="Genomic_DNA"/>
</dbReference>
<dbReference type="Proteomes" id="UP000295244">
    <property type="component" value="Unassembled WGS sequence"/>
</dbReference>
<proteinExistence type="predicted"/>
<accession>A0A4R1BM19</accession>
<dbReference type="AlphaFoldDB" id="A0A4R1BM19"/>
<dbReference type="OrthoDB" id="9779797at2"/>
<evidence type="ECO:0000313" key="1">
    <source>
        <dbReference type="EMBL" id="TCJ18348.1"/>
    </source>
</evidence>
<protein>
    <submittedName>
        <fullName evidence="1">DUF2891 domain-containing protein</fullName>
    </submittedName>
</protein>
<dbReference type="RefSeq" id="WP_132690024.1">
    <property type="nucleotide sequence ID" value="NZ_SKBU01000012.1"/>
</dbReference>
<sequence>MTFDRRRREEILRERAAGYVRTALANITREYPHMPYFVATGPGAYPTHRELHPAFYGCFDWHSCVEMHWVVVRLLRRFPDAVPGSEARATLDELLTAENIAAEAGFFSDPNHRALERPYGWGWLLALSYELKTWDDPDARRWAAALEPLATLLGSNLAEWLTVVTYPQRTGVHQNTAFALSRAYDYAKLRAGQGDDALLATIRAAAGRWFARDEDYPAHYEPSGADFLSPALCEAELMSRILGPSRFPGWLERFLPTLADSSPESLFRPAVVSDPTDGHIAHLHGLNLSRAWAFATLAERLPQDDVRIPPLLAAAERHAAAALPHVTGSDYMVEHWLAAYATLLLS</sequence>
<keyword evidence="2" id="KW-1185">Reference proteome</keyword>
<evidence type="ECO:0000313" key="2">
    <source>
        <dbReference type="Proteomes" id="UP000295244"/>
    </source>
</evidence>
<reference evidence="1 2" key="1">
    <citation type="submission" date="2019-03" db="EMBL/GenBank/DDBJ databases">
        <title>Whole genome sequence of a novel Rubrobacter taiwanensis strain, isolated from Yellowstone National Park.</title>
        <authorList>
            <person name="Freed S."/>
            <person name="Ramaley R.F."/>
            <person name="Kyndt J.A."/>
        </authorList>
    </citation>
    <scope>NUCLEOTIDE SEQUENCE [LARGE SCALE GENOMIC DNA]</scope>
    <source>
        <strain evidence="1 2">Yellowstone</strain>
    </source>
</reference>
<organism evidence="1 2">
    <name type="scientific">Rubrobacter taiwanensis</name>
    <dbReference type="NCBI Taxonomy" id="185139"/>
    <lineage>
        <taxon>Bacteria</taxon>
        <taxon>Bacillati</taxon>
        <taxon>Actinomycetota</taxon>
        <taxon>Rubrobacteria</taxon>
        <taxon>Rubrobacterales</taxon>
        <taxon>Rubrobacteraceae</taxon>
        <taxon>Rubrobacter</taxon>
    </lineage>
</organism>
<gene>
    <name evidence="1" type="ORF">E0L93_06310</name>
</gene>